<dbReference type="InterPro" id="IPR013407">
    <property type="entry name" value="CRISPR-assoc_prot_Cmr2"/>
</dbReference>
<dbReference type="Gene3D" id="3.30.70.270">
    <property type="match status" value="1"/>
</dbReference>
<dbReference type="GO" id="GO:0000166">
    <property type="term" value="F:nucleotide binding"/>
    <property type="evidence" value="ECO:0007669"/>
    <property type="project" value="UniProtKB-KW"/>
</dbReference>
<dbReference type="AlphaFoldDB" id="A0A1M4VBL7"/>
<evidence type="ECO:0000256" key="2">
    <source>
        <dbReference type="ARBA" id="ARBA00023118"/>
    </source>
</evidence>
<dbReference type="Gene3D" id="3.30.70.2220">
    <property type="entry name" value="CRISPR-Cas system, Cmr2 subunit, D1 domain, cysteine cluster"/>
    <property type="match status" value="1"/>
</dbReference>
<keyword evidence="1" id="KW-0547">Nucleotide-binding</keyword>
<accession>A0A1M4VBL7</accession>
<dbReference type="GO" id="GO:0051607">
    <property type="term" value="P:defense response to virus"/>
    <property type="evidence" value="ECO:0007669"/>
    <property type="project" value="UniProtKB-KW"/>
</dbReference>
<evidence type="ECO:0000313" key="4">
    <source>
        <dbReference type="EMBL" id="SHE66313.1"/>
    </source>
</evidence>
<name>A0A1M4VBL7_VIBGA</name>
<dbReference type="InterPro" id="IPR043128">
    <property type="entry name" value="Rev_trsase/Diguanyl_cyclase"/>
</dbReference>
<dbReference type="InterPro" id="IPR000160">
    <property type="entry name" value="GGDEF_dom"/>
</dbReference>
<dbReference type="NCBIfam" id="TIGR02577">
    <property type="entry name" value="cas_TM1794_Cmr2"/>
    <property type="match status" value="1"/>
</dbReference>
<dbReference type="Proteomes" id="UP000184159">
    <property type="component" value="Unassembled WGS sequence"/>
</dbReference>
<reference evidence="5" key="1">
    <citation type="submission" date="2016-11" db="EMBL/GenBank/DDBJ databases">
        <authorList>
            <person name="Varghese N."/>
            <person name="Submissions S."/>
        </authorList>
    </citation>
    <scope>NUCLEOTIDE SEQUENCE [LARGE SCALE GENOMIC DNA]</scope>
    <source>
        <strain evidence="5">DSM 21264</strain>
    </source>
</reference>
<dbReference type="InterPro" id="IPR054767">
    <property type="entry name" value="Cas10-Cmr2_palm2"/>
</dbReference>
<keyword evidence="5" id="KW-1185">Reference proteome</keyword>
<evidence type="ECO:0000256" key="1">
    <source>
        <dbReference type="ARBA" id="ARBA00022741"/>
    </source>
</evidence>
<dbReference type="InterPro" id="IPR038242">
    <property type="entry name" value="Cmr2_N"/>
</dbReference>
<keyword evidence="2" id="KW-0051">Antiviral defense</keyword>
<sequence length="750" mass="86512">MKQNSPQCRYIHFSITPVQQFITSGRRTRDFWAGSFLLSLLCAVGQRSITHAYRGQSSDELVFQSILPEENQSLVDAFVDKDSGPQYARLPNRFSARVPIMFDRKDAALVIHDIYTFWNQLWQFVFDADVKTRLEKADFSEAQIKQCYAVWQRQLTHYWDIQWVITDSLSSGVDAMASRKLFRAHVASDEPEPGVKCNYFAGLQEMSGMTVPRKGISLRMTVVQDFWTQLRTQKMTDKTIRLEHDVDDEEMLSAVAYFKRRFAFYFEYFSASIGDISRSAAKEESIGWQHRITNWLFSSKNAVKQLESPPLCLRGWSLDARVPSVTYLSAVDWLLRIGQYIQQAQDPELVACLKDFVRVGSDKHSGQSRYLKHFQQQFSDCLGDSEDESYAICQLDGNSCYDFLLQAEMNGLRGKQQKQRLKEKIAALNALKDKLPNTLRSPDSYYAVIALDGDRFGQLIQQHMNDSSHVAAISQALHDYTGKAEKTVAQHHGFLVYAGGEDLVALLPGAYALNCVQQLHDDFTESVHKRFEYKPTISAAVQFNHVNVPLMRVLRDVQQLLSGVAKRQYGRNAVAIRIVNQDGMQQQWGTQWPDFFDQSQSRLYRVIDGLRRSDETTSNRFLYQLRQIAQRMNMLDPKRHEVDHQTKADNYYYVEDHQPQMLKSLIVSQYLRTQNNSEQLRTTDLAWLDDLYRLCEEQTKIDGAHFATKYFNPDIAFIAKFLSDKVNCRIDHGTHEQTRENGDEGHEGHE</sequence>
<feature type="domain" description="GGDEF" evidence="3">
    <location>
        <begin position="444"/>
        <end position="579"/>
    </location>
</feature>
<organism evidence="4 5">
    <name type="scientific">Vibrio gazogenes DSM 21264 = NBRC 103151</name>
    <dbReference type="NCBI Taxonomy" id="1123492"/>
    <lineage>
        <taxon>Bacteria</taxon>
        <taxon>Pseudomonadati</taxon>
        <taxon>Pseudomonadota</taxon>
        <taxon>Gammaproteobacteria</taxon>
        <taxon>Vibrionales</taxon>
        <taxon>Vibrionaceae</taxon>
        <taxon>Vibrio</taxon>
    </lineage>
</organism>
<dbReference type="InterPro" id="IPR024615">
    <property type="entry name" value="CRISPR-assoc_Cmr2_N"/>
</dbReference>
<dbReference type="Pfam" id="PF22335">
    <property type="entry name" value="Cas10-Cmr2_palm2"/>
    <property type="match status" value="1"/>
</dbReference>
<dbReference type="EMBL" id="FQUH01000002">
    <property type="protein sequence ID" value="SHE66313.1"/>
    <property type="molecule type" value="Genomic_DNA"/>
</dbReference>
<evidence type="ECO:0000259" key="3">
    <source>
        <dbReference type="PROSITE" id="PS50887"/>
    </source>
</evidence>
<dbReference type="Pfam" id="PF12469">
    <property type="entry name" value="Cmr2_N"/>
    <property type="match status" value="1"/>
</dbReference>
<gene>
    <name evidence="4" type="ORF">SAMN02745781_00676</name>
</gene>
<dbReference type="PROSITE" id="PS50887">
    <property type="entry name" value="GGDEF"/>
    <property type="match status" value="1"/>
</dbReference>
<evidence type="ECO:0000313" key="5">
    <source>
        <dbReference type="Proteomes" id="UP000184159"/>
    </source>
</evidence>
<protein>
    <submittedName>
        <fullName evidence="4">CRISPR-associated protein Cas10/Cmr2, subtype III-B</fullName>
    </submittedName>
</protein>
<proteinExistence type="predicted"/>
<dbReference type="RefSeq" id="WP_072955518.1">
    <property type="nucleotide sequence ID" value="NZ_FQUH01000002.1"/>
</dbReference>